<accession>A0AAD8RA57</accession>
<evidence type="ECO:0000256" key="3">
    <source>
        <dbReference type="SAM" id="MobiDB-lite"/>
    </source>
</evidence>
<dbReference type="GO" id="GO:0000056">
    <property type="term" value="P:ribosomal small subunit export from nucleus"/>
    <property type="evidence" value="ECO:0007669"/>
    <property type="project" value="TreeGrafter"/>
</dbReference>
<dbReference type="PANTHER" id="PTHR11223">
    <property type="entry name" value="EXPORTIN 1/5"/>
    <property type="match status" value="1"/>
</dbReference>
<keyword evidence="2" id="KW-0539">Nucleus</keyword>
<feature type="compositionally biased region" description="Basic and acidic residues" evidence="3">
    <location>
        <begin position="7"/>
        <end position="31"/>
    </location>
</feature>
<dbReference type="FunFam" id="1.10.150.80:FF:000001">
    <property type="entry name" value="Putative exosome component 10"/>
    <property type="match status" value="1"/>
</dbReference>
<dbReference type="GO" id="GO:0005634">
    <property type="term" value="C:nucleus"/>
    <property type="evidence" value="ECO:0007669"/>
    <property type="project" value="UniProtKB-SubCell"/>
</dbReference>
<dbReference type="Pfam" id="PF19273">
    <property type="entry name" value="Exportin-5"/>
    <property type="match status" value="1"/>
</dbReference>
<dbReference type="GO" id="GO:0000055">
    <property type="term" value="P:ribosomal large subunit export from nucleus"/>
    <property type="evidence" value="ECO:0007669"/>
    <property type="project" value="TreeGrafter"/>
</dbReference>
<dbReference type="GO" id="GO:0000166">
    <property type="term" value="F:nucleotide binding"/>
    <property type="evidence" value="ECO:0007669"/>
    <property type="project" value="InterPro"/>
</dbReference>
<evidence type="ECO:0000256" key="2">
    <source>
        <dbReference type="ARBA" id="ARBA00023242"/>
    </source>
</evidence>
<dbReference type="GO" id="GO:0005737">
    <property type="term" value="C:cytoplasm"/>
    <property type="evidence" value="ECO:0007669"/>
    <property type="project" value="TreeGrafter"/>
</dbReference>
<feature type="domain" description="HRDC" evidence="4">
    <location>
        <begin position="79"/>
        <end position="159"/>
    </location>
</feature>
<organism evidence="5 6">
    <name type="scientific">Lolium multiflorum</name>
    <name type="common">Italian ryegrass</name>
    <name type="synonym">Lolium perenne subsp. multiflorum</name>
    <dbReference type="NCBI Taxonomy" id="4521"/>
    <lineage>
        <taxon>Eukaryota</taxon>
        <taxon>Viridiplantae</taxon>
        <taxon>Streptophyta</taxon>
        <taxon>Embryophyta</taxon>
        <taxon>Tracheophyta</taxon>
        <taxon>Spermatophyta</taxon>
        <taxon>Magnoliopsida</taxon>
        <taxon>Liliopsida</taxon>
        <taxon>Poales</taxon>
        <taxon>Poaceae</taxon>
        <taxon>BOP clade</taxon>
        <taxon>Pooideae</taxon>
        <taxon>Poodae</taxon>
        <taxon>Poeae</taxon>
        <taxon>Poeae Chloroplast Group 2 (Poeae type)</taxon>
        <taxon>Loliodinae</taxon>
        <taxon>Loliinae</taxon>
        <taxon>Lolium</taxon>
    </lineage>
</organism>
<name>A0AAD8RA57_LOLMU</name>
<dbReference type="EMBL" id="JAUUTY010000006">
    <property type="protein sequence ID" value="KAK1615583.1"/>
    <property type="molecule type" value="Genomic_DNA"/>
</dbReference>
<dbReference type="GO" id="GO:0003676">
    <property type="term" value="F:nucleic acid binding"/>
    <property type="evidence" value="ECO:0007669"/>
    <property type="project" value="InterPro"/>
</dbReference>
<dbReference type="PANTHER" id="PTHR11223:SF11">
    <property type="entry name" value="OS11G0519500 PROTEIN"/>
    <property type="match status" value="1"/>
</dbReference>
<comment type="subcellular location">
    <subcellularLocation>
        <location evidence="1">Nucleus</location>
    </subcellularLocation>
</comment>
<dbReference type="SUPFAM" id="SSF47819">
    <property type="entry name" value="HRDC-like"/>
    <property type="match status" value="1"/>
</dbReference>
<dbReference type="Gene3D" id="1.25.10.10">
    <property type="entry name" value="Leucine-rich Repeat Variant"/>
    <property type="match status" value="1"/>
</dbReference>
<dbReference type="InterPro" id="IPR002121">
    <property type="entry name" value="HRDC_dom"/>
</dbReference>
<dbReference type="Proteomes" id="UP001231189">
    <property type="component" value="Unassembled WGS sequence"/>
</dbReference>
<dbReference type="InterPro" id="IPR045478">
    <property type="entry name" value="Exportin-5_C"/>
</dbReference>
<sequence length="916" mass="105670">MFAVDNLELKAQREQKEAEGRKTASQEEAVKKAAPSGTKEKLRFCTPSAPLPRQQDKPFEHALLEKSLPFHRLKAHELSARQLSVLAGLYQWRDSVARAEDECTSYILPDKTLLEIAKQTPVTARRLRRTVVAENKFLEHHLGHVITIVRNAVANSDAFENIAQQLQNKRLEELTVADAKSSLITDVDADNNGSNSHSSDEPAVVPGFSNKQGHVSKAPFFTLIVDGSLDYSAICSTLKKVLKWMGFDQLTVLIMYKIIPLIESCSEELWPELVDDILDPIFSYFRTNLHKSWRLFLHNGSVQIPDKTPDISLSKEGAYKFGSSLIIQLTRAASELLAVIASPKSNGCSELVCSRSLVGYVLCRSVPRLPVLSLIYYMFGEWKDDEAKMMSVSFCYEVIQVATAAHLDDALSFIKDDVIPLLIRCLAFKSSLKSTQLDVLKELCREAFFCVQNPSQGLMSEEKHNETIDKVFESWLTEQISHCTNAPSHEVSIWKVEEEFREYIAAYVDMLHQVNEMEDCLECDYSSPLDLFDKLKPDFKSKHGIDSAAHDYVWTMLDILSRKMSVKHWQRRNEQMFQFFCGLFDFKPYIQHSSYDDSMVEHVRNLEGYPGLADFLRVSALEEFCEMLLLWEPQFHPMIRKGHEHVLREILHHSTYLENITYLQPLQPDIGDFPVHLVTYARNYIDNMNKTYHVAKEQARLHEKFDAHLASGALDQHIYKDDALNAVLDDNLLPTQFSVLDHDLIKLSFERRAKFMDMQYQLNSYYKCVQDAINDEQLRVGLQSLIVELGDKGFFCIADDPTDSDNESHFSELVAAFKKQVFTSFHLPDYYVIRGIMDYRAMSLMISSCSSWLDAFEEVVGDAYRRWMRKSHLFWMDTRYYKHHYYDVIQQPFEKIWKKDHKKKDMEEGITYSTME</sequence>
<dbReference type="InterPro" id="IPR011989">
    <property type="entry name" value="ARM-like"/>
</dbReference>
<evidence type="ECO:0000256" key="1">
    <source>
        <dbReference type="ARBA" id="ARBA00004123"/>
    </source>
</evidence>
<evidence type="ECO:0000313" key="6">
    <source>
        <dbReference type="Proteomes" id="UP001231189"/>
    </source>
</evidence>
<feature type="region of interest" description="Disordered" evidence="3">
    <location>
        <begin position="1"/>
        <end position="43"/>
    </location>
</feature>
<dbReference type="SMART" id="SM00341">
    <property type="entry name" value="HRDC"/>
    <property type="match status" value="1"/>
</dbReference>
<dbReference type="InterPro" id="IPR010997">
    <property type="entry name" value="HRDC-like_sf"/>
</dbReference>
<dbReference type="PROSITE" id="PS50967">
    <property type="entry name" value="HRDC"/>
    <property type="match status" value="1"/>
</dbReference>
<dbReference type="AlphaFoldDB" id="A0AAD8RA57"/>
<evidence type="ECO:0000259" key="4">
    <source>
        <dbReference type="PROSITE" id="PS50967"/>
    </source>
</evidence>
<dbReference type="InterPro" id="IPR045065">
    <property type="entry name" value="XPO1/5"/>
</dbReference>
<dbReference type="Pfam" id="PF00570">
    <property type="entry name" value="HRDC"/>
    <property type="match status" value="1"/>
</dbReference>
<reference evidence="5" key="1">
    <citation type="submission" date="2023-07" db="EMBL/GenBank/DDBJ databases">
        <title>A chromosome-level genome assembly of Lolium multiflorum.</title>
        <authorList>
            <person name="Chen Y."/>
            <person name="Copetti D."/>
            <person name="Kolliker R."/>
            <person name="Studer B."/>
        </authorList>
    </citation>
    <scope>NUCLEOTIDE SEQUENCE</scope>
    <source>
        <strain evidence="5">02402/16</strain>
        <tissue evidence="5">Leaf</tissue>
    </source>
</reference>
<dbReference type="GO" id="GO:0006611">
    <property type="term" value="P:protein export from nucleus"/>
    <property type="evidence" value="ECO:0007669"/>
    <property type="project" value="InterPro"/>
</dbReference>
<evidence type="ECO:0000313" key="5">
    <source>
        <dbReference type="EMBL" id="KAK1615583.1"/>
    </source>
</evidence>
<keyword evidence="6" id="KW-1185">Reference proteome</keyword>
<dbReference type="GO" id="GO:0005049">
    <property type="term" value="F:nuclear export signal receptor activity"/>
    <property type="evidence" value="ECO:0007669"/>
    <property type="project" value="InterPro"/>
</dbReference>
<comment type="caution">
    <text evidence="5">The sequence shown here is derived from an EMBL/GenBank/DDBJ whole genome shotgun (WGS) entry which is preliminary data.</text>
</comment>
<gene>
    <name evidence="5" type="ORF">QYE76_021100</name>
</gene>
<proteinExistence type="predicted"/>
<dbReference type="InterPro" id="IPR044876">
    <property type="entry name" value="HRDC_dom_sf"/>
</dbReference>
<dbReference type="Gene3D" id="1.10.150.80">
    <property type="entry name" value="HRDC domain"/>
    <property type="match status" value="1"/>
</dbReference>
<protein>
    <recommendedName>
        <fullName evidence="4">HRDC domain-containing protein</fullName>
    </recommendedName>
</protein>